<dbReference type="EMBL" id="VORV01000006">
    <property type="protein sequence ID" value="TXD77696.1"/>
    <property type="molecule type" value="Genomic_DNA"/>
</dbReference>
<name>A0A2W7RT16_9BACT</name>
<keyword evidence="5" id="KW-1185">Reference proteome</keyword>
<dbReference type="Gene3D" id="3.30.60.30">
    <property type="match status" value="1"/>
</dbReference>
<evidence type="ECO:0000313" key="3">
    <source>
        <dbReference type="EMBL" id="TXD77696.1"/>
    </source>
</evidence>
<proteinExistence type="predicted"/>
<dbReference type="GO" id="GO:0004867">
    <property type="term" value="F:serine-type endopeptidase inhibitor activity"/>
    <property type="evidence" value="ECO:0007669"/>
    <property type="project" value="UniProtKB-KW"/>
</dbReference>
<accession>A0A2W7RT16</accession>
<reference evidence="3 5" key="2">
    <citation type="submission" date="2019-08" db="EMBL/GenBank/DDBJ databases">
        <title>Genome of Algoriphagus ratkowskyi IC026.</title>
        <authorList>
            <person name="Bowman J.P."/>
        </authorList>
    </citation>
    <scope>NUCLEOTIDE SEQUENCE [LARGE SCALE GENOMIC DNA]</scope>
    <source>
        <strain evidence="3 5">IC026</strain>
    </source>
</reference>
<protein>
    <submittedName>
        <fullName evidence="3">Kazal-type serine protease inhibitor family protein</fullName>
    </submittedName>
    <submittedName>
        <fullName evidence="2">Kazal-type serine protease inhibitor-like protein</fullName>
    </submittedName>
</protein>
<feature type="domain" description="Kazal-like" evidence="1">
    <location>
        <begin position="22"/>
        <end position="74"/>
    </location>
</feature>
<evidence type="ECO:0000313" key="5">
    <source>
        <dbReference type="Proteomes" id="UP000321927"/>
    </source>
</evidence>
<dbReference type="OrthoDB" id="9800302at2"/>
<dbReference type="RefSeq" id="WP_086500937.1">
    <property type="nucleotide sequence ID" value="NZ_MSSV01000006.1"/>
</dbReference>
<dbReference type="InterPro" id="IPR036058">
    <property type="entry name" value="Kazal_dom_sf"/>
</dbReference>
<dbReference type="Pfam" id="PF00050">
    <property type="entry name" value="Kazal_1"/>
    <property type="match status" value="1"/>
</dbReference>
<evidence type="ECO:0000259" key="1">
    <source>
        <dbReference type="PROSITE" id="PS51465"/>
    </source>
</evidence>
<dbReference type="EMBL" id="QKZU01000005">
    <property type="protein sequence ID" value="PZX58437.1"/>
    <property type="molecule type" value="Genomic_DNA"/>
</dbReference>
<reference evidence="2 4" key="1">
    <citation type="submission" date="2018-06" db="EMBL/GenBank/DDBJ databases">
        <title>Genomic Encyclopedia of Archaeal and Bacterial Type Strains, Phase II (KMG-II): from individual species to whole genera.</title>
        <authorList>
            <person name="Goeker M."/>
        </authorList>
    </citation>
    <scope>NUCLEOTIDE SEQUENCE [LARGE SCALE GENOMIC DNA]</scope>
    <source>
        <strain evidence="2 4">DSM 22686</strain>
    </source>
</reference>
<comment type="caution">
    <text evidence="2">The sequence shown here is derived from an EMBL/GenBank/DDBJ whole genome shotgun (WGS) entry which is preliminary data.</text>
</comment>
<sequence length="74" mass="8133">MNFIKNTHIGICLLFIFGCEEEKPINRCIDTAKIKNGACTFDYNPVCGCDGMTYSNQCIAENSGVTSWSVGNCK</sequence>
<keyword evidence="3" id="KW-0646">Protease inhibitor</keyword>
<gene>
    <name evidence="3" type="ORF">ESW18_10000</name>
    <name evidence="2" type="ORF">LV84_01645</name>
</gene>
<dbReference type="Proteomes" id="UP000249115">
    <property type="component" value="Unassembled WGS sequence"/>
</dbReference>
<keyword evidence="3" id="KW-0722">Serine protease inhibitor</keyword>
<dbReference type="InterPro" id="IPR002350">
    <property type="entry name" value="Kazal_dom"/>
</dbReference>
<dbReference type="PROSITE" id="PS51465">
    <property type="entry name" value="KAZAL_2"/>
    <property type="match status" value="1"/>
</dbReference>
<dbReference type="Proteomes" id="UP000321927">
    <property type="component" value="Unassembled WGS sequence"/>
</dbReference>
<dbReference type="SUPFAM" id="SSF100895">
    <property type="entry name" value="Kazal-type serine protease inhibitors"/>
    <property type="match status" value="1"/>
</dbReference>
<organism evidence="2 4">
    <name type="scientific">Algoriphagus ratkowskyi</name>
    <dbReference type="NCBI Taxonomy" id="57028"/>
    <lineage>
        <taxon>Bacteria</taxon>
        <taxon>Pseudomonadati</taxon>
        <taxon>Bacteroidota</taxon>
        <taxon>Cytophagia</taxon>
        <taxon>Cytophagales</taxon>
        <taxon>Cyclobacteriaceae</taxon>
        <taxon>Algoriphagus</taxon>
    </lineage>
</organism>
<evidence type="ECO:0000313" key="2">
    <source>
        <dbReference type="EMBL" id="PZX58437.1"/>
    </source>
</evidence>
<dbReference type="PROSITE" id="PS51257">
    <property type="entry name" value="PROKAR_LIPOPROTEIN"/>
    <property type="match status" value="1"/>
</dbReference>
<dbReference type="AlphaFoldDB" id="A0A2W7RT16"/>
<evidence type="ECO:0000313" key="4">
    <source>
        <dbReference type="Proteomes" id="UP000249115"/>
    </source>
</evidence>